<dbReference type="EMBL" id="GL380146">
    <property type="protein sequence ID" value="EGT48377.1"/>
    <property type="molecule type" value="Genomic_DNA"/>
</dbReference>
<keyword evidence="1" id="KW-0812">Transmembrane</keyword>
<dbReference type="HOGENOM" id="CLU_3175861_0_0_1"/>
<dbReference type="Proteomes" id="UP000008068">
    <property type="component" value="Unassembled WGS sequence"/>
</dbReference>
<name>G0P964_CAEBE</name>
<sequence length="47" mass="5643">MISEETYRIHRIIIYCFVLVFEFFGLFGNINLVVLTIRKKSLRTKYG</sequence>
<reference evidence="3" key="1">
    <citation type="submission" date="2011-07" db="EMBL/GenBank/DDBJ databases">
        <authorList>
            <consortium name="Caenorhabditis brenneri Sequencing and Analysis Consortium"/>
            <person name="Wilson R.K."/>
        </authorList>
    </citation>
    <scope>NUCLEOTIDE SEQUENCE [LARGE SCALE GENOMIC DNA]</scope>
    <source>
        <strain evidence="3">PB2801</strain>
    </source>
</reference>
<proteinExistence type="predicted"/>
<accession>G0P964</accession>
<evidence type="ECO:0000256" key="1">
    <source>
        <dbReference type="SAM" id="Phobius"/>
    </source>
</evidence>
<dbReference type="AlphaFoldDB" id="G0P964"/>
<organism evidence="3">
    <name type="scientific">Caenorhabditis brenneri</name>
    <name type="common">Nematode worm</name>
    <dbReference type="NCBI Taxonomy" id="135651"/>
    <lineage>
        <taxon>Eukaryota</taxon>
        <taxon>Metazoa</taxon>
        <taxon>Ecdysozoa</taxon>
        <taxon>Nematoda</taxon>
        <taxon>Chromadorea</taxon>
        <taxon>Rhabditida</taxon>
        <taxon>Rhabditina</taxon>
        <taxon>Rhabditomorpha</taxon>
        <taxon>Rhabditoidea</taxon>
        <taxon>Rhabditidae</taxon>
        <taxon>Peloderinae</taxon>
        <taxon>Caenorhabditis</taxon>
    </lineage>
</organism>
<keyword evidence="3" id="KW-1185">Reference proteome</keyword>
<evidence type="ECO:0000313" key="2">
    <source>
        <dbReference type="EMBL" id="EGT48377.1"/>
    </source>
</evidence>
<evidence type="ECO:0000313" key="3">
    <source>
        <dbReference type="Proteomes" id="UP000008068"/>
    </source>
</evidence>
<dbReference type="InParanoid" id="G0P964"/>
<keyword evidence="1" id="KW-0472">Membrane</keyword>
<feature type="transmembrane region" description="Helical" evidence="1">
    <location>
        <begin position="12"/>
        <end position="37"/>
    </location>
</feature>
<protein>
    <submittedName>
        <fullName evidence="2">Uncharacterized protein</fullName>
    </submittedName>
</protein>
<keyword evidence="1" id="KW-1133">Transmembrane helix</keyword>
<gene>
    <name evidence="2" type="ORF">CAEBREN_30536</name>
</gene>